<dbReference type="PANTHER" id="PTHR43657:SF1">
    <property type="entry name" value="ALTERED INHERITANCE OF MITOCHONDRIA PROTEIN 24, MITOCHONDRIAL"/>
    <property type="match status" value="1"/>
</dbReference>
<dbReference type="InterPro" id="IPR002838">
    <property type="entry name" value="AIM24"/>
</dbReference>
<sequence>MPTLTVTGEHDPFLHISLQQGESISCESDAMVMMESNLDLTAHMQGGLLGALARRLVNGESFFQQHIQATRGAGDCLLAPPFSGDIEVLDVGAVQYKIADTAYLAATSGVGLTAQLQRVGAAIFAETGGFFVGQTSGAGQVAVCGFGSLFTLDVTPNNPITIDNGHVVAWDSSLNYQISLSTGQNRSVLGNIINSITSGEGVVLRFSGVGKVVICSRNMNSFIAEIRNQISK</sequence>
<reference evidence="1 2" key="1">
    <citation type="submission" date="2017-09" db="EMBL/GenBank/DDBJ databases">
        <authorList>
            <person name="Ehlers B."/>
            <person name="Leendertz F.H."/>
        </authorList>
    </citation>
    <scope>NUCLEOTIDE SEQUENCE [LARGE SCALE GENOMIC DNA]</scope>
    <source>
        <strain evidence="1 2">DSM 16848</strain>
    </source>
</reference>
<dbReference type="Pfam" id="PF01987">
    <property type="entry name" value="AIM24"/>
    <property type="match status" value="1"/>
</dbReference>
<dbReference type="Gene3D" id="3.60.160.10">
    <property type="entry name" value="Mitochondrial biogenesis AIM24"/>
    <property type="match status" value="1"/>
</dbReference>
<organism evidence="1 2">
    <name type="scientific">Alysiella filiformis DSM 16848</name>
    <dbReference type="NCBI Taxonomy" id="1120981"/>
    <lineage>
        <taxon>Bacteria</taxon>
        <taxon>Pseudomonadati</taxon>
        <taxon>Pseudomonadota</taxon>
        <taxon>Betaproteobacteria</taxon>
        <taxon>Neisseriales</taxon>
        <taxon>Neisseriaceae</taxon>
        <taxon>Alysiella</taxon>
    </lineage>
</organism>
<evidence type="ECO:0000313" key="2">
    <source>
        <dbReference type="Proteomes" id="UP000219669"/>
    </source>
</evidence>
<dbReference type="Proteomes" id="UP000219669">
    <property type="component" value="Unassembled WGS sequence"/>
</dbReference>
<dbReference type="InterPro" id="IPR036983">
    <property type="entry name" value="AIM24_sf"/>
</dbReference>
<dbReference type="OrthoDB" id="9779518at2"/>
<evidence type="ECO:0000313" key="1">
    <source>
        <dbReference type="EMBL" id="SOD65105.1"/>
    </source>
</evidence>
<dbReference type="InterPro" id="IPR016031">
    <property type="entry name" value="Trp_RNA-bd_attenuator-like_dom"/>
</dbReference>
<gene>
    <name evidence="1" type="ORF">SAMN02746062_00203</name>
</gene>
<protein>
    <submittedName>
        <fullName evidence="1">TIGR00266 family protein</fullName>
    </submittedName>
</protein>
<dbReference type="AlphaFoldDB" id="A0A286E2I5"/>
<dbReference type="NCBIfam" id="TIGR00266">
    <property type="entry name" value="TIGR00266 family protein"/>
    <property type="match status" value="1"/>
</dbReference>
<dbReference type="RefSeq" id="WP_097113262.1">
    <property type="nucleotide sequence ID" value="NZ_CP083931.1"/>
</dbReference>
<accession>A0A286E2I5</accession>
<dbReference type="PANTHER" id="PTHR43657">
    <property type="entry name" value="TRYPTOPHAN RNA-BINDING ATTENUATOR PROTEIN-LIKE PROTEIN"/>
    <property type="match status" value="1"/>
</dbReference>
<keyword evidence="2" id="KW-1185">Reference proteome</keyword>
<proteinExistence type="predicted"/>
<dbReference type="EMBL" id="OCNF01000001">
    <property type="protein sequence ID" value="SOD65105.1"/>
    <property type="molecule type" value="Genomic_DNA"/>
</dbReference>
<dbReference type="SUPFAM" id="SSF51219">
    <property type="entry name" value="TRAP-like"/>
    <property type="match status" value="1"/>
</dbReference>
<name>A0A286E2I5_9NEIS</name>